<feature type="transmembrane region" description="Helical" evidence="10">
    <location>
        <begin position="507"/>
        <end position="533"/>
    </location>
</feature>
<dbReference type="EMBL" id="QJKJ01001199">
    <property type="protein sequence ID" value="RDY08836.1"/>
    <property type="molecule type" value="Genomic_DNA"/>
</dbReference>
<feature type="transmembrane region" description="Helical" evidence="10">
    <location>
        <begin position="464"/>
        <end position="487"/>
    </location>
</feature>
<comment type="caution">
    <text evidence="12">The sequence shown here is derived from an EMBL/GenBank/DDBJ whole genome shotgun (WGS) entry which is preliminary data.</text>
</comment>
<feature type="domain" description="ABC transporter" evidence="11">
    <location>
        <begin position="75"/>
        <end position="330"/>
    </location>
</feature>
<dbReference type="InterPro" id="IPR050352">
    <property type="entry name" value="ABCG_transporters"/>
</dbReference>
<dbReference type="PROSITE" id="PS00211">
    <property type="entry name" value="ABC_TRANSPORTER_1"/>
    <property type="match status" value="1"/>
</dbReference>
<evidence type="ECO:0000259" key="11">
    <source>
        <dbReference type="PROSITE" id="PS50893"/>
    </source>
</evidence>
<dbReference type="GO" id="GO:0005886">
    <property type="term" value="C:plasma membrane"/>
    <property type="evidence" value="ECO:0007669"/>
    <property type="project" value="TreeGrafter"/>
</dbReference>
<dbReference type="PANTHER" id="PTHR48041:SF24">
    <property type="entry name" value="ABC TRANSPORTER G FAMILY MEMBER 21"/>
    <property type="match status" value="1"/>
</dbReference>
<protein>
    <submittedName>
        <fullName evidence="12">ABC transporter G family member 21</fullName>
    </submittedName>
</protein>
<dbReference type="GO" id="GO:0140359">
    <property type="term" value="F:ABC-type transporter activity"/>
    <property type="evidence" value="ECO:0007669"/>
    <property type="project" value="InterPro"/>
</dbReference>
<dbReference type="Pfam" id="PF19055">
    <property type="entry name" value="ABC2_membrane_7"/>
    <property type="match status" value="1"/>
</dbReference>
<evidence type="ECO:0000313" key="12">
    <source>
        <dbReference type="EMBL" id="RDY08836.1"/>
    </source>
</evidence>
<dbReference type="OrthoDB" id="66620at2759"/>
<dbReference type="Gene3D" id="3.40.50.300">
    <property type="entry name" value="P-loop containing nucleotide triphosphate hydrolases"/>
    <property type="match status" value="1"/>
</dbReference>
<evidence type="ECO:0000313" key="13">
    <source>
        <dbReference type="Proteomes" id="UP000257109"/>
    </source>
</evidence>
<dbReference type="Pfam" id="PF00005">
    <property type="entry name" value="ABC_tran"/>
    <property type="match status" value="1"/>
</dbReference>
<dbReference type="STRING" id="157652.A0A371I1C4"/>
<dbReference type="AlphaFoldDB" id="A0A371I1C4"/>
<feature type="transmembrane region" description="Helical" evidence="10">
    <location>
        <begin position="573"/>
        <end position="592"/>
    </location>
</feature>
<dbReference type="Proteomes" id="UP000257109">
    <property type="component" value="Unassembled WGS sequence"/>
</dbReference>
<evidence type="ECO:0000256" key="8">
    <source>
        <dbReference type="ARBA" id="ARBA00023136"/>
    </source>
</evidence>
<evidence type="ECO:0000256" key="2">
    <source>
        <dbReference type="ARBA" id="ARBA00005814"/>
    </source>
</evidence>
<gene>
    <name evidence="12" type="primary">ABCG21</name>
    <name evidence="12" type="ORF">CR513_06885</name>
</gene>
<evidence type="ECO:0000256" key="7">
    <source>
        <dbReference type="ARBA" id="ARBA00022989"/>
    </source>
</evidence>
<evidence type="ECO:0000256" key="9">
    <source>
        <dbReference type="SAM" id="MobiDB-lite"/>
    </source>
</evidence>
<organism evidence="12 13">
    <name type="scientific">Mucuna pruriens</name>
    <name type="common">Velvet bean</name>
    <name type="synonym">Dolichos pruriens</name>
    <dbReference type="NCBI Taxonomy" id="157652"/>
    <lineage>
        <taxon>Eukaryota</taxon>
        <taxon>Viridiplantae</taxon>
        <taxon>Streptophyta</taxon>
        <taxon>Embryophyta</taxon>
        <taxon>Tracheophyta</taxon>
        <taxon>Spermatophyta</taxon>
        <taxon>Magnoliopsida</taxon>
        <taxon>eudicotyledons</taxon>
        <taxon>Gunneridae</taxon>
        <taxon>Pentapetalae</taxon>
        <taxon>rosids</taxon>
        <taxon>fabids</taxon>
        <taxon>Fabales</taxon>
        <taxon>Fabaceae</taxon>
        <taxon>Papilionoideae</taxon>
        <taxon>50 kb inversion clade</taxon>
        <taxon>NPAAA clade</taxon>
        <taxon>indigoferoid/millettioid clade</taxon>
        <taxon>Phaseoleae</taxon>
        <taxon>Mucuna</taxon>
    </lineage>
</organism>
<comment type="subcellular location">
    <subcellularLocation>
        <location evidence="1">Membrane</location>
        <topology evidence="1">Multi-pass membrane protein</topology>
    </subcellularLocation>
</comment>
<comment type="similarity">
    <text evidence="2">Belongs to the ABC transporter superfamily. ABCG family. Eye pigment precursor importer (TC 3.A.1.204) subfamily.</text>
</comment>
<dbReference type="InterPro" id="IPR003439">
    <property type="entry name" value="ABC_transporter-like_ATP-bd"/>
</dbReference>
<feature type="compositionally biased region" description="Polar residues" evidence="9">
    <location>
        <begin position="21"/>
        <end position="54"/>
    </location>
</feature>
<keyword evidence="3" id="KW-0813">Transport</keyword>
<feature type="compositionally biased region" description="Polar residues" evidence="9">
    <location>
        <begin position="1"/>
        <end position="11"/>
    </location>
</feature>
<dbReference type="InterPro" id="IPR027417">
    <property type="entry name" value="P-loop_NTPase"/>
</dbReference>
<sequence length="699" mass="77445">MMPPQQETAITPNVPAIPNRPENSSVHAEPPSSATNDIKPTLITNDIDNNNSQHHPAPSAAKFSILHQSLRPVTLKFEDVSYSITFGRDKNGCVSSQKPKLTRTVLNGVTGMVGPGEVMAMLGPSGSGKTTLLTALAGRLGGKLSGAITYNGHPLSSSMRRNIGFVSQDEVLYPHLTVLETLTYAAMLKLPKSLTREEKMEQAEMIVVELGLSRCRNSPVGGATALFRGISGGERKRVSIGQEMLVNPSLLLLDEPTSGLDSTTAQHIVATLQSLARCGRTVVTTIHQPSSRLYWMFDKVVVLSDGYPIFTGQTGRVMDYLDSIGFVPAFNFMNPADFLLDLANGIVADVKQDEQIENYHEDQASIKQFLVSSYKKNLYPLLKHEVQQNHRDLAFFTSGTPRSSENQWTTSWWEQFMVLLKRGLKERRHESYSGLRIFQVLSVSILSGLLWWNSDPSHVQDQVGLLFFFSIFWGFFPLFNAIFAFPLDRPMLMKEQSSSMYHLSSYYVARMVGDLPMELVLPTIFVTISYWMGGLKPSLVTFVLTLLIMLFNVLVSQGIGLALGAILMDVKQATTLASVTMLVFLLAGGYYIQQMPFFIAWLKYISFSHYCYKLLVGVQYSVSEVYECGPGLHCRIRDFPAIKCLGLDSLWGDVAVLSSCGLSSFEDGAASLTRDFIVDQGFRAIILIHTFGVWIVASV</sequence>
<keyword evidence="6" id="KW-0067">ATP-binding</keyword>
<dbReference type="InterPro" id="IPR043926">
    <property type="entry name" value="ABCG_dom"/>
</dbReference>
<feature type="transmembrane region" description="Helical" evidence="10">
    <location>
        <begin position="539"/>
        <end position="566"/>
    </location>
</feature>
<accession>A0A371I1C4</accession>
<dbReference type="InterPro" id="IPR017871">
    <property type="entry name" value="ABC_transporter-like_CS"/>
</dbReference>
<dbReference type="SUPFAM" id="SSF52540">
    <property type="entry name" value="P-loop containing nucleoside triphosphate hydrolases"/>
    <property type="match status" value="1"/>
</dbReference>
<dbReference type="PROSITE" id="PS50893">
    <property type="entry name" value="ABC_TRANSPORTER_2"/>
    <property type="match status" value="1"/>
</dbReference>
<name>A0A371I1C4_MUCPR</name>
<evidence type="ECO:0000256" key="6">
    <source>
        <dbReference type="ARBA" id="ARBA00022840"/>
    </source>
</evidence>
<dbReference type="Pfam" id="PF01061">
    <property type="entry name" value="ABC2_membrane"/>
    <property type="match status" value="1"/>
</dbReference>
<proteinExistence type="inferred from homology"/>
<reference evidence="12" key="1">
    <citation type="submission" date="2018-05" db="EMBL/GenBank/DDBJ databases">
        <title>Draft genome of Mucuna pruriens seed.</title>
        <authorList>
            <person name="Nnadi N.E."/>
            <person name="Vos R."/>
            <person name="Hasami M.H."/>
            <person name="Devisetty U.K."/>
            <person name="Aguiy J.C."/>
        </authorList>
    </citation>
    <scope>NUCLEOTIDE SEQUENCE [LARGE SCALE GENOMIC DNA]</scope>
    <source>
        <strain evidence="12">JCA_2017</strain>
    </source>
</reference>
<feature type="region of interest" description="Disordered" evidence="9">
    <location>
        <begin position="1"/>
        <end position="58"/>
    </location>
</feature>
<dbReference type="FunFam" id="3.40.50.300:FF:000337">
    <property type="entry name" value="ABC transporter G family member 22"/>
    <property type="match status" value="1"/>
</dbReference>
<keyword evidence="4 10" id="KW-0812">Transmembrane</keyword>
<evidence type="ECO:0000256" key="5">
    <source>
        <dbReference type="ARBA" id="ARBA00022741"/>
    </source>
</evidence>
<evidence type="ECO:0000256" key="10">
    <source>
        <dbReference type="SAM" id="Phobius"/>
    </source>
</evidence>
<feature type="non-terminal residue" evidence="12">
    <location>
        <position position="1"/>
    </location>
</feature>
<dbReference type="PANTHER" id="PTHR48041">
    <property type="entry name" value="ABC TRANSPORTER G FAMILY MEMBER 28"/>
    <property type="match status" value="1"/>
</dbReference>
<keyword evidence="13" id="KW-1185">Reference proteome</keyword>
<evidence type="ECO:0000256" key="4">
    <source>
        <dbReference type="ARBA" id="ARBA00022692"/>
    </source>
</evidence>
<evidence type="ECO:0000256" key="3">
    <source>
        <dbReference type="ARBA" id="ARBA00022448"/>
    </source>
</evidence>
<keyword evidence="7 10" id="KW-1133">Transmembrane helix</keyword>
<dbReference type="SMART" id="SM00382">
    <property type="entry name" value="AAA"/>
    <property type="match status" value="1"/>
</dbReference>
<keyword evidence="5" id="KW-0547">Nucleotide-binding</keyword>
<dbReference type="GO" id="GO:0005524">
    <property type="term" value="F:ATP binding"/>
    <property type="evidence" value="ECO:0007669"/>
    <property type="project" value="UniProtKB-KW"/>
</dbReference>
<evidence type="ECO:0000256" key="1">
    <source>
        <dbReference type="ARBA" id="ARBA00004141"/>
    </source>
</evidence>
<dbReference type="InterPro" id="IPR013525">
    <property type="entry name" value="ABC2_TM"/>
</dbReference>
<dbReference type="GO" id="GO:0016887">
    <property type="term" value="F:ATP hydrolysis activity"/>
    <property type="evidence" value="ECO:0007669"/>
    <property type="project" value="InterPro"/>
</dbReference>
<dbReference type="InterPro" id="IPR003593">
    <property type="entry name" value="AAA+_ATPase"/>
</dbReference>
<keyword evidence="8 10" id="KW-0472">Membrane</keyword>
<feature type="transmembrane region" description="Helical" evidence="10">
    <location>
        <begin position="434"/>
        <end position="452"/>
    </location>
</feature>